<protein>
    <submittedName>
        <fullName evidence="2">Uncharacterized protein</fullName>
    </submittedName>
</protein>
<dbReference type="VEuPathDB" id="TrichDB:TRFO_13787"/>
<keyword evidence="1" id="KW-1133">Transmembrane helix</keyword>
<name>A0A1J4L1M2_9EUKA</name>
<evidence type="ECO:0000313" key="3">
    <source>
        <dbReference type="Proteomes" id="UP000179807"/>
    </source>
</evidence>
<proteinExistence type="predicted"/>
<keyword evidence="1" id="KW-0472">Membrane</keyword>
<dbReference type="PANTHER" id="PTHR46155:SF1">
    <property type="entry name" value="BIFUNCTIONAL INHIBITOR_LIPID-TRANSFER PROTEIN_SEED STORAGE 2S ALBUMIN SUPERFAMILY PROTEIN"/>
    <property type="match status" value="1"/>
</dbReference>
<dbReference type="PANTHER" id="PTHR46155">
    <property type="entry name" value="BIFUNCTIONAL INHIBITOR/LIPID-TRANSFER PROTEIN/SEED STORAGE 2S ALBUMIN SUPERFAMILY PROTEIN"/>
    <property type="match status" value="1"/>
</dbReference>
<gene>
    <name evidence="2" type="ORF">TRFO_13787</name>
</gene>
<reference evidence="2" key="1">
    <citation type="submission" date="2016-10" db="EMBL/GenBank/DDBJ databases">
        <authorList>
            <person name="Benchimol M."/>
            <person name="Almeida L.G."/>
            <person name="Vasconcelos A.T."/>
            <person name="Perreira-Neves A."/>
            <person name="Rosa I.A."/>
            <person name="Tasca T."/>
            <person name="Bogo M.R."/>
            <person name="de Souza W."/>
        </authorList>
    </citation>
    <scope>NUCLEOTIDE SEQUENCE [LARGE SCALE GENOMIC DNA]</scope>
    <source>
        <strain evidence="2">K</strain>
    </source>
</reference>
<dbReference type="AlphaFoldDB" id="A0A1J4L1M2"/>
<feature type="transmembrane region" description="Helical" evidence="1">
    <location>
        <begin position="28"/>
        <end position="52"/>
    </location>
</feature>
<organism evidence="2 3">
    <name type="scientific">Tritrichomonas foetus</name>
    <dbReference type="NCBI Taxonomy" id="1144522"/>
    <lineage>
        <taxon>Eukaryota</taxon>
        <taxon>Metamonada</taxon>
        <taxon>Parabasalia</taxon>
        <taxon>Tritrichomonadida</taxon>
        <taxon>Tritrichomonadidae</taxon>
        <taxon>Tritrichomonas</taxon>
    </lineage>
</organism>
<comment type="caution">
    <text evidence="2">The sequence shown here is derived from an EMBL/GenBank/DDBJ whole genome shotgun (WGS) entry which is preliminary data.</text>
</comment>
<dbReference type="Proteomes" id="UP000179807">
    <property type="component" value="Unassembled WGS sequence"/>
</dbReference>
<dbReference type="EMBL" id="MLAK01000186">
    <property type="protein sequence ID" value="OHT15789.1"/>
    <property type="molecule type" value="Genomic_DNA"/>
</dbReference>
<dbReference type="GeneID" id="94832153"/>
<dbReference type="RefSeq" id="XP_068368925.1">
    <property type="nucleotide sequence ID" value="XM_068497449.1"/>
</dbReference>
<keyword evidence="3" id="KW-1185">Reference proteome</keyword>
<sequence length="148" mass="16845">MATRTFTDSHIFIIVDINNREEEEKFSLGTIIGIIVASIVVLAIIIGIILFIRRKKDISESSENQELNEEVFRSTDKTMSITTENPLWSASFNGISDDPFKNDFEEGINYFLHEIIGVPNQNQTMKDNSDISMMMLEQSESGNVLYDE</sequence>
<evidence type="ECO:0000256" key="1">
    <source>
        <dbReference type="SAM" id="Phobius"/>
    </source>
</evidence>
<keyword evidence="1" id="KW-0812">Transmembrane</keyword>
<accession>A0A1J4L1M2</accession>
<evidence type="ECO:0000313" key="2">
    <source>
        <dbReference type="EMBL" id="OHT15789.1"/>
    </source>
</evidence>